<accession>A0A0L0MGV7</accession>
<evidence type="ECO:0000256" key="4">
    <source>
        <dbReference type="ARBA" id="ARBA00023136"/>
    </source>
</evidence>
<keyword evidence="3 5" id="KW-1133">Transmembrane helix</keyword>
<reference evidence="8" key="1">
    <citation type="submission" date="2015-06" db="EMBL/GenBank/DDBJ databases">
        <title>Comparative genomics of Burkholderia leaf nodule symbionts.</title>
        <authorList>
            <person name="Carlier A."/>
            <person name="Eberl L."/>
            <person name="Pinto-Carbo M."/>
        </authorList>
    </citation>
    <scope>NUCLEOTIDE SEQUENCE [LARGE SCALE GENOMIC DNA]</scope>
    <source>
        <strain evidence="8">UZHbot4</strain>
    </source>
</reference>
<dbReference type="EMBL" id="LFJJ01000009">
    <property type="protein sequence ID" value="KND61927.1"/>
    <property type="molecule type" value="Genomic_DNA"/>
</dbReference>
<dbReference type="GO" id="GO:0022857">
    <property type="term" value="F:transmembrane transporter activity"/>
    <property type="evidence" value="ECO:0007669"/>
    <property type="project" value="InterPro"/>
</dbReference>
<comment type="subcellular location">
    <subcellularLocation>
        <location evidence="1">Membrane</location>
        <topology evidence="1">Multi-pass membrane protein</topology>
    </subcellularLocation>
</comment>
<feature type="transmembrane region" description="Helical" evidence="5">
    <location>
        <begin position="163"/>
        <end position="182"/>
    </location>
</feature>
<dbReference type="InterPro" id="IPR036259">
    <property type="entry name" value="MFS_trans_sf"/>
</dbReference>
<dbReference type="Pfam" id="PF07690">
    <property type="entry name" value="MFS_1"/>
    <property type="match status" value="1"/>
</dbReference>
<keyword evidence="4 5" id="KW-0472">Membrane</keyword>
<organism evidence="7 8">
    <name type="scientific">Candidatus Burkholderia verschuerenii</name>
    <dbReference type="NCBI Taxonomy" id="242163"/>
    <lineage>
        <taxon>Bacteria</taxon>
        <taxon>Pseudomonadati</taxon>
        <taxon>Pseudomonadota</taxon>
        <taxon>Betaproteobacteria</taxon>
        <taxon>Burkholderiales</taxon>
        <taxon>Burkholderiaceae</taxon>
        <taxon>Burkholderia</taxon>
    </lineage>
</organism>
<dbReference type="Proteomes" id="UP000036959">
    <property type="component" value="Unassembled WGS sequence"/>
</dbReference>
<dbReference type="PANTHER" id="PTHR42718">
    <property type="entry name" value="MAJOR FACILITATOR SUPERFAMILY MULTIDRUG TRANSPORTER MFSC"/>
    <property type="match status" value="1"/>
</dbReference>
<dbReference type="InterPro" id="IPR020846">
    <property type="entry name" value="MFS_dom"/>
</dbReference>
<protein>
    <submittedName>
        <fullName evidence="7">Drug resistance transporter EmrB/QacA subfamily</fullName>
    </submittedName>
</protein>
<feature type="transmembrane region" description="Helical" evidence="5">
    <location>
        <begin position="224"/>
        <end position="241"/>
    </location>
</feature>
<dbReference type="SUPFAM" id="SSF103473">
    <property type="entry name" value="MFS general substrate transporter"/>
    <property type="match status" value="1"/>
</dbReference>
<feature type="transmembrane region" description="Helical" evidence="5">
    <location>
        <begin position="102"/>
        <end position="120"/>
    </location>
</feature>
<proteinExistence type="predicted"/>
<feature type="transmembrane region" description="Helical" evidence="5">
    <location>
        <begin position="353"/>
        <end position="372"/>
    </location>
</feature>
<name>A0A0L0MGV7_9BURK</name>
<keyword evidence="8" id="KW-1185">Reference proteome</keyword>
<feature type="domain" description="Major facilitator superfamily (MFS) profile" evidence="6">
    <location>
        <begin position="7"/>
        <end position="494"/>
    </location>
</feature>
<feature type="transmembrane region" description="Helical" evidence="5">
    <location>
        <begin position="295"/>
        <end position="314"/>
    </location>
</feature>
<dbReference type="InterPro" id="IPR005829">
    <property type="entry name" value="Sugar_transporter_CS"/>
</dbReference>
<evidence type="ECO:0000313" key="8">
    <source>
        <dbReference type="Proteomes" id="UP000036959"/>
    </source>
</evidence>
<gene>
    <name evidence="7" type="ORF">BVER_01526</name>
</gene>
<dbReference type="PROSITE" id="PS00216">
    <property type="entry name" value="SUGAR_TRANSPORT_1"/>
    <property type="match status" value="1"/>
</dbReference>
<dbReference type="PATRIC" id="fig|242163.4.peg.6796"/>
<evidence type="ECO:0000256" key="2">
    <source>
        <dbReference type="ARBA" id="ARBA00022692"/>
    </source>
</evidence>
<evidence type="ECO:0000256" key="5">
    <source>
        <dbReference type="SAM" id="Phobius"/>
    </source>
</evidence>
<feature type="transmembrane region" description="Helical" evidence="5">
    <location>
        <begin position="470"/>
        <end position="489"/>
    </location>
</feature>
<feature type="transmembrane region" description="Helical" evidence="5">
    <location>
        <begin position="393"/>
        <end position="415"/>
    </location>
</feature>
<dbReference type="Gene3D" id="1.20.1720.10">
    <property type="entry name" value="Multidrug resistance protein D"/>
    <property type="match status" value="2"/>
</dbReference>
<feature type="transmembrane region" description="Helical" evidence="5">
    <location>
        <begin position="132"/>
        <end position="157"/>
    </location>
</feature>
<dbReference type="PROSITE" id="PS50850">
    <property type="entry name" value="MFS"/>
    <property type="match status" value="1"/>
</dbReference>
<sequence length="511" mass="53840">MNKNFLLLLCVSVPSFMINLDANIVAVSLSSNAKSLHADFSSIECVISAYTLAFASLLMPAGALADRFGRKRVLVLGLSIFTVASFAYGAVSSVLMLNISRAVQGVGAALLLSAALAVLSHAFHGKERAKAFAFWGSVIGIGVMLGPVIGGLITQFFGWQWAFYVNLPIGVAIIALTLYAVSESKDPAASRLDLLGVLSFSGFLGLLTWALISGNREGWNSRAVLWRAAIAGLLLIGFLAAERRESRPMVELAYFRKRTFLGANIAGVAYPVTFLTMLTYLPFFFQSALRQSPLVAGLMMLPLAAPLFIVPRIVSTYLDHRLSGRALLSVGLSLVFVGLSLTCVVIGRLSYPPVLGSMFVASLGAGILNGQVPKVSMTVIPVERAGMASGIAVTVRFSGLVVGFAALGAVLFASIGGDVLLNFPLASAREQAQVTLLITNGNLSGAAQVLAREHVDVASLIAILARGYQMVMSVAAAIAMIALAFTWWLTDAAETAPHIAGGQGTVEILLD</sequence>
<feature type="transmembrane region" description="Helical" evidence="5">
    <location>
        <begin position="326"/>
        <end position="347"/>
    </location>
</feature>
<dbReference type="InterPro" id="IPR011701">
    <property type="entry name" value="MFS"/>
</dbReference>
<dbReference type="AlphaFoldDB" id="A0A0L0MGV7"/>
<comment type="caution">
    <text evidence="7">The sequence shown here is derived from an EMBL/GenBank/DDBJ whole genome shotgun (WGS) entry which is preliminary data.</text>
</comment>
<feature type="transmembrane region" description="Helical" evidence="5">
    <location>
        <begin position="194"/>
        <end position="212"/>
    </location>
</feature>
<evidence type="ECO:0000256" key="3">
    <source>
        <dbReference type="ARBA" id="ARBA00022989"/>
    </source>
</evidence>
<feature type="transmembrane region" description="Helical" evidence="5">
    <location>
        <begin position="73"/>
        <end position="96"/>
    </location>
</feature>
<dbReference type="OrthoDB" id="9807274at2"/>
<dbReference type="CDD" id="cd17321">
    <property type="entry name" value="MFS_MMR_MDR_like"/>
    <property type="match status" value="1"/>
</dbReference>
<evidence type="ECO:0000313" key="7">
    <source>
        <dbReference type="EMBL" id="KND61927.1"/>
    </source>
</evidence>
<dbReference type="GO" id="GO:0016020">
    <property type="term" value="C:membrane"/>
    <property type="evidence" value="ECO:0007669"/>
    <property type="project" value="UniProtKB-SubCell"/>
</dbReference>
<keyword evidence="2 5" id="KW-0812">Transmembrane</keyword>
<dbReference type="PRINTS" id="PR01036">
    <property type="entry name" value="TCRTETB"/>
</dbReference>
<dbReference type="PANTHER" id="PTHR42718:SF49">
    <property type="entry name" value="EXPORT PROTEIN"/>
    <property type="match status" value="1"/>
</dbReference>
<evidence type="ECO:0000256" key="1">
    <source>
        <dbReference type="ARBA" id="ARBA00004141"/>
    </source>
</evidence>
<feature type="transmembrane region" description="Helical" evidence="5">
    <location>
        <begin position="40"/>
        <end position="61"/>
    </location>
</feature>
<feature type="transmembrane region" description="Helical" evidence="5">
    <location>
        <begin position="261"/>
        <end position="283"/>
    </location>
</feature>
<evidence type="ECO:0000259" key="6">
    <source>
        <dbReference type="PROSITE" id="PS50850"/>
    </source>
</evidence>
<dbReference type="RefSeq" id="WP_050452145.1">
    <property type="nucleotide sequence ID" value="NZ_LFJJ01000009.1"/>
</dbReference>